<gene>
    <name evidence="1" type="ORF">BSZ05_25795</name>
</gene>
<reference evidence="2" key="1">
    <citation type="submission" date="2016-12" db="EMBL/GenBank/DDBJ databases">
        <title>Comparative genomic analysis reveals the diversity, evolution, and environmental adaptation strategies of the genus Vibrio.</title>
        <authorList>
            <person name="Lin H."/>
            <person name="Wang X."/>
            <person name="Zhang X.-H."/>
        </authorList>
    </citation>
    <scope>NUCLEOTIDE SEQUENCE [LARGE SCALE GENOMIC DNA]</scope>
    <source>
        <strain evidence="2">QT6D1</strain>
    </source>
</reference>
<proteinExistence type="predicted"/>
<protein>
    <submittedName>
        <fullName evidence="1">Uncharacterized protein</fullName>
    </submittedName>
</protein>
<dbReference type="EMBL" id="CP018309">
    <property type="protein sequence ID" value="ASI93159.1"/>
    <property type="molecule type" value="Genomic_DNA"/>
</dbReference>
<dbReference type="KEGG" id="vsh:BSZ05_25795"/>
<accession>A0AAN1FM13</accession>
<name>A0AAN1FM13_9VIBR</name>
<dbReference type="AlphaFoldDB" id="A0AAN1FM13"/>
<evidence type="ECO:0000313" key="1">
    <source>
        <dbReference type="EMBL" id="ASI93159.1"/>
    </source>
</evidence>
<dbReference type="Proteomes" id="UP000197092">
    <property type="component" value="Chromosome 2"/>
</dbReference>
<organism evidence="1 2">
    <name type="scientific">Vibrio mediterranei</name>
    <dbReference type="NCBI Taxonomy" id="689"/>
    <lineage>
        <taxon>Bacteria</taxon>
        <taxon>Pseudomonadati</taxon>
        <taxon>Pseudomonadota</taxon>
        <taxon>Gammaproteobacteria</taxon>
        <taxon>Vibrionales</taxon>
        <taxon>Vibrionaceae</taxon>
        <taxon>Vibrio</taxon>
    </lineage>
</organism>
<evidence type="ECO:0000313" key="2">
    <source>
        <dbReference type="Proteomes" id="UP000197092"/>
    </source>
</evidence>
<sequence>MFRLLKHSLLVTSAVPTLVFAGERRSSDRLKLGPQEAPLPPQYLPEVISLCRKAERVIKS</sequence>